<reference evidence="1" key="1">
    <citation type="submission" date="2010-05" db="EMBL/GenBank/DDBJ databases">
        <authorList>
            <person name="Muzny D."/>
            <person name="Qin X."/>
            <person name="Buhay C."/>
            <person name="Dugan-Rocha S."/>
            <person name="Ding Y."/>
            <person name="Chen G."/>
            <person name="Hawes A."/>
            <person name="Holder M."/>
            <person name="Jhangiani S."/>
            <person name="Johnson A."/>
            <person name="Khan Z."/>
            <person name="Li Z."/>
            <person name="Liu W."/>
            <person name="Liu X."/>
            <person name="Perez L."/>
            <person name="Shen H."/>
            <person name="Wang Q."/>
            <person name="Watt J."/>
            <person name="Xi L."/>
            <person name="Xin Y."/>
            <person name="Zhou J."/>
            <person name="Deng J."/>
            <person name="Jiang H."/>
            <person name="Liu Y."/>
            <person name="Qu J."/>
            <person name="Song X.-Z."/>
            <person name="Zhang L."/>
            <person name="Villasana D."/>
            <person name="Johnson A."/>
            <person name="Liu J."/>
            <person name="Liyanage D."/>
            <person name="Lorensuhewa L."/>
            <person name="Robinson T."/>
            <person name="Song A."/>
            <person name="Song B.-B."/>
            <person name="Dinh H."/>
            <person name="Thornton R."/>
            <person name="Coyle M."/>
            <person name="Francisco L."/>
            <person name="Jackson L."/>
            <person name="Javaid M."/>
            <person name="Korchina V."/>
            <person name="Kovar C."/>
            <person name="Mata R."/>
            <person name="Mathew T."/>
            <person name="Ngo R."/>
            <person name="Nguyen L."/>
            <person name="Nguyen N."/>
            <person name="Okwuonu G."/>
            <person name="Ongeri F."/>
            <person name="Pham C."/>
            <person name="Simmons D."/>
            <person name="Wilczek-Boney K."/>
            <person name="Hale W."/>
            <person name="Jakkamsetti A."/>
            <person name="Pham P."/>
            <person name="Ruth R."/>
            <person name="San Lucas F."/>
            <person name="Warren J."/>
            <person name="Zhang J."/>
            <person name="Zhao Z."/>
            <person name="Zhou C."/>
            <person name="Zhu D."/>
            <person name="Lee S."/>
            <person name="Bess C."/>
            <person name="Blankenburg K."/>
            <person name="Forbes L."/>
            <person name="Fu Q."/>
            <person name="Gubbala S."/>
            <person name="Hirani K."/>
            <person name="Jayaseelan J.C."/>
            <person name="Lara F."/>
            <person name="Munidasa M."/>
            <person name="Palculict T."/>
            <person name="Patil S."/>
            <person name="Pu L.-L."/>
            <person name="Saada N."/>
            <person name="Tang L."/>
            <person name="Weissenberger G."/>
            <person name="Zhu Y."/>
            <person name="Hemphill L."/>
            <person name="Shang Y."/>
            <person name="Youmans B."/>
            <person name="Ayvaz T."/>
            <person name="Ross M."/>
            <person name="Santibanez J."/>
            <person name="Aqrawi P."/>
            <person name="Gross S."/>
            <person name="Joshi V."/>
            <person name="Fowler G."/>
            <person name="Nazareth L."/>
            <person name="Reid J."/>
            <person name="Worley K."/>
            <person name="Petrosino J."/>
            <person name="Highlander S."/>
            <person name="Gibbs R."/>
        </authorList>
    </citation>
    <scope>NUCLEOTIDE SEQUENCE [LARGE SCALE GENOMIC DNA]</scope>
    <source>
        <strain evidence="1">MN8</strain>
    </source>
</reference>
<name>A0A0E1X9S2_STAAU</name>
<sequence>MEEVIEMGVHQYFKRLSDMERLIRLPGKFKYFEHNVAAHSFKVTKIAQYLATVEEYHGRKINWKSLYEKALNHDFAEVFTGDIKTPVKYASSELKKLFSQVEEEMVETFIEEEIPLQYRDVYKQRLQEGKDDSLEGQILSVADKIDLLYETFGEIQKRNPEELFFEIYEMSLETIIQFDHLASVQDFINNIIPEMLTENFIPRTELRETTMNILNKRKEENE</sequence>
<gene>
    <name evidence="1" type="ORF">HMPREF0769_11535</name>
</gene>
<comment type="caution">
    <text evidence="1">The sequence shown here is derived from an EMBL/GenBank/DDBJ whole genome shotgun (WGS) entry which is preliminary data.</text>
</comment>
<dbReference type="Pfam" id="PF12917">
    <property type="entry name" value="YfbR-like"/>
    <property type="match status" value="1"/>
</dbReference>
<dbReference type="SUPFAM" id="SSF109604">
    <property type="entry name" value="HD-domain/PDEase-like"/>
    <property type="match status" value="1"/>
</dbReference>
<dbReference type="HOGENOM" id="CLU_114091_0_0_9"/>
<dbReference type="EMBL" id="ACJA02000003">
    <property type="protein sequence ID" value="EFH95325.1"/>
    <property type="molecule type" value="Genomic_DNA"/>
</dbReference>
<protein>
    <submittedName>
        <fullName evidence="1">HD domain protein</fullName>
    </submittedName>
</protein>
<evidence type="ECO:0000313" key="1">
    <source>
        <dbReference type="EMBL" id="EFH95325.1"/>
    </source>
</evidence>
<accession>A0A0E1X9S2</accession>
<proteinExistence type="predicted"/>
<dbReference type="AlphaFoldDB" id="A0A0E1X9S2"/>
<dbReference type="Gene3D" id="1.10.3210.10">
    <property type="entry name" value="Hypothetical protein af1432"/>
    <property type="match status" value="1"/>
</dbReference>
<organism evidence="1">
    <name type="scientific">Staphylococcus aureus subsp. aureus MN8</name>
    <dbReference type="NCBI Taxonomy" id="548470"/>
    <lineage>
        <taxon>Bacteria</taxon>
        <taxon>Bacillati</taxon>
        <taxon>Bacillota</taxon>
        <taxon>Bacilli</taxon>
        <taxon>Bacillales</taxon>
        <taxon>Staphylococcaceae</taxon>
        <taxon>Staphylococcus</taxon>
    </lineage>
</organism>
<dbReference type="Proteomes" id="UP000003455">
    <property type="component" value="Chromosome"/>
</dbReference>